<dbReference type="Proteomes" id="UP000318081">
    <property type="component" value="Chromosome"/>
</dbReference>
<dbReference type="SUPFAM" id="SSF81301">
    <property type="entry name" value="Nucleotidyltransferase"/>
    <property type="match status" value="1"/>
</dbReference>
<name>A0ABX5XVS8_9BACT</name>
<organism evidence="3 4">
    <name type="scientific">Stieleria magnilauensis</name>
    <dbReference type="NCBI Taxonomy" id="2527963"/>
    <lineage>
        <taxon>Bacteria</taxon>
        <taxon>Pseudomonadati</taxon>
        <taxon>Planctomycetota</taxon>
        <taxon>Planctomycetia</taxon>
        <taxon>Pirellulales</taxon>
        <taxon>Pirellulaceae</taxon>
        <taxon>Stieleria</taxon>
    </lineage>
</organism>
<dbReference type="Pfam" id="PF18144">
    <property type="entry name" value="SMODS"/>
    <property type="match status" value="1"/>
</dbReference>
<evidence type="ECO:0000313" key="3">
    <source>
        <dbReference type="EMBL" id="QDV85401.1"/>
    </source>
</evidence>
<keyword evidence="2" id="KW-0175">Coiled coil</keyword>
<dbReference type="NCBIfam" id="NF041116">
    <property type="entry name" value="CBASS_cyclase_a"/>
    <property type="match status" value="1"/>
</dbReference>
<dbReference type="CDD" id="cd05400">
    <property type="entry name" value="NT_2-5OAS_ClassI-CCAase"/>
    <property type="match status" value="1"/>
</dbReference>
<dbReference type="EMBL" id="CP036432">
    <property type="protein sequence ID" value="QDV85401.1"/>
    <property type="molecule type" value="Genomic_DNA"/>
</dbReference>
<evidence type="ECO:0000256" key="1">
    <source>
        <dbReference type="ARBA" id="ARBA00023118"/>
    </source>
</evidence>
<dbReference type="Gene3D" id="3.30.460.10">
    <property type="entry name" value="Beta Polymerase, domain 2"/>
    <property type="match status" value="1"/>
</dbReference>
<dbReference type="InterPro" id="IPR006116">
    <property type="entry name" value="NT_2-5OAS_ClassI-CCAase"/>
</dbReference>
<reference evidence="3 4" key="1">
    <citation type="submission" date="2019-02" db="EMBL/GenBank/DDBJ databases">
        <title>Deep-cultivation of Planctomycetes and their phenomic and genomic characterization uncovers novel biology.</title>
        <authorList>
            <person name="Wiegand S."/>
            <person name="Jogler M."/>
            <person name="Boedeker C."/>
            <person name="Pinto D."/>
            <person name="Vollmers J."/>
            <person name="Rivas-Marin E."/>
            <person name="Kohn T."/>
            <person name="Peeters S.H."/>
            <person name="Heuer A."/>
            <person name="Rast P."/>
            <person name="Oberbeckmann S."/>
            <person name="Bunk B."/>
            <person name="Jeske O."/>
            <person name="Meyerdierks A."/>
            <person name="Storesund J.E."/>
            <person name="Kallscheuer N."/>
            <person name="Luecker S."/>
            <person name="Lage O.M."/>
            <person name="Pohl T."/>
            <person name="Merkel B.J."/>
            <person name="Hornburger P."/>
            <person name="Mueller R.-W."/>
            <person name="Bruemmer F."/>
            <person name="Labrenz M."/>
            <person name="Spormann A.M."/>
            <person name="Op den Camp H."/>
            <person name="Overmann J."/>
            <person name="Amann R."/>
            <person name="Jetten M.S.M."/>
            <person name="Mascher T."/>
            <person name="Medema M.H."/>
            <person name="Devos D.P."/>
            <person name="Kaster A.-K."/>
            <person name="Ovreas L."/>
            <person name="Rohde M."/>
            <person name="Galperin M.Y."/>
            <person name="Jogler C."/>
        </authorList>
    </citation>
    <scope>NUCLEOTIDE SEQUENCE [LARGE SCALE GENOMIC DNA]</scope>
    <source>
        <strain evidence="3 4">TBK1r</strain>
    </source>
</reference>
<sequence>MRDEFVKHSDLAAFADSSVNLKREDAKEYREQVNRLRTKMEAFIKENPDVGLRKMLLSGSLAKGTALKSLNDIDVAIHVTSPDAPTGESDLLDWLVEQLRKVYPNMNADQISRGNHCVRISFRGSGLDVDVVPIYEIDDDPLGRGYLYASDSGNRVLTSIPMHLDFIRKRKASCVTHYAQMIRFAKFWSAKRKIVMGDSFRCKSFLVELLMAKRLDSGAILSNYPDALEEFFAYIVQTRLSDQIAFTDYFKASEIPDRGPSSIEILDPVNLENSIVADYSESDRNTLVDQAEDALDAISEARHATTKGRAIECWKEVFGPTFKV</sequence>
<evidence type="ECO:0000256" key="2">
    <source>
        <dbReference type="SAM" id="Coils"/>
    </source>
</evidence>
<protein>
    <recommendedName>
        <fullName evidence="5">Nucleotidyltransferase</fullName>
    </recommendedName>
</protein>
<keyword evidence="4" id="KW-1185">Reference proteome</keyword>
<gene>
    <name evidence="3" type="ORF">TBK1r_43810</name>
</gene>
<accession>A0ABX5XVS8</accession>
<dbReference type="InterPro" id="IPR043519">
    <property type="entry name" value="NT_sf"/>
</dbReference>
<feature type="coiled-coil region" evidence="2">
    <location>
        <begin position="19"/>
        <end position="46"/>
    </location>
</feature>
<dbReference type="RefSeq" id="WP_145214970.1">
    <property type="nucleotide sequence ID" value="NZ_CP036432.1"/>
</dbReference>
<evidence type="ECO:0008006" key="5">
    <source>
        <dbReference type="Google" id="ProtNLM"/>
    </source>
</evidence>
<dbReference type="Gene3D" id="1.10.1410.20">
    <property type="entry name" value="2'-5'-oligoadenylate synthetase 1, domain 2"/>
    <property type="match status" value="1"/>
</dbReference>
<evidence type="ECO:0000313" key="4">
    <source>
        <dbReference type="Proteomes" id="UP000318081"/>
    </source>
</evidence>
<dbReference type="InterPro" id="IPR053445">
    <property type="entry name" value="CBASS_cN_synthase"/>
</dbReference>
<keyword evidence="1" id="KW-0051">Antiviral defense</keyword>
<proteinExistence type="predicted"/>